<keyword evidence="3" id="KW-1185">Reference proteome</keyword>
<dbReference type="AlphaFoldDB" id="A0A6A6R3D7"/>
<evidence type="ECO:0000256" key="1">
    <source>
        <dbReference type="SAM" id="SignalP"/>
    </source>
</evidence>
<feature type="signal peptide" evidence="1">
    <location>
        <begin position="1"/>
        <end position="20"/>
    </location>
</feature>
<proteinExistence type="predicted"/>
<gene>
    <name evidence="2" type="ORF">BU16DRAFT_524861</name>
</gene>
<dbReference type="EMBL" id="MU004185">
    <property type="protein sequence ID" value="KAF2498814.1"/>
    <property type="molecule type" value="Genomic_DNA"/>
</dbReference>
<reference evidence="2" key="1">
    <citation type="journal article" date="2020" name="Stud. Mycol.">
        <title>101 Dothideomycetes genomes: a test case for predicting lifestyles and emergence of pathogens.</title>
        <authorList>
            <person name="Haridas S."/>
            <person name="Albert R."/>
            <person name="Binder M."/>
            <person name="Bloem J."/>
            <person name="Labutti K."/>
            <person name="Salamov A."/>
            <person name="Andreopoulos B."/>
            <person name="Baker S."/>
            <person name="Barry K."/>
            <person name="Bills G."/>
            <person name="Bluhm B."/>
            <person name="Cannon C."/>
            <person name="Castanera R."/>
            <person name="Culley D."/>
            <person name="Daum C."/>
            <person name="Ezra D."/>
            <person name="Gonzalez J."/>
            <person name="Henrissat B."/>
            <person name="Kuo A."/>
            <person name="Liang C."/>
            <person name="Lipzen A."/>
            <person name="Lutzoni F."/>
            <person name="Magnuson J."/>
            <person name="Mondo S."/>
            <person name="Nolan M."/>
            <person name="Ohm R."/>
            <person name="Pangilinan J."/>
            <person name="Park H.-J."/>
            <person name="Ramirez L."/>
            <person name="Alfaro M."/>
            <person name="Sun H."/>
            <person name="Tritt A."/>
            <person name="Yoshinaga Y."/>
            <person name="Zwiers L.-H."/>
            <person name="Turgeon B."/>
            <person name="Goodwin S."/>
            <person name="Spatafora J."/>
            <person name="Crous P."/>
            <person name="Grigoriev I."/>
        </authorList>
    </citation>
    <scope>NUCLEOTIDE SEQUENCE</scope>
    <source>
        <strain evidence="2">CBS 269.34</strain>
    </source>
</reference>
<evidence type="ECO:0000313" key="3">
    <source>
        <dbReference type="Proteomes" id="UP000799750"/>
    </source>
</evidence>
<evidence type="ECO:0000313" key="2">
    <source>
        <dbReference type="EMBL" id="KAF2498814.1"/>
    </source>
</evidence>
<sequence>MLRVWIFVILASVWLPGAICVGSPDPLTYWIDASMAKRAAARLPPDYSNPYMHEAFVRVFHWLKVTRANEQDPNSQLEPTLEYLKVYREYIQL</sequence>
<keyword evidence="1" id="KW-0732">Signal</keyword>
<name>A0A6A6R3D7_9PEZI</name>
<accession>A0A6A6R3D7</accession>
<organism evidence="2 3">
    <name type="scientific">Lophium mytilinum</name>
    <dbReference type="NCBI Taxonomy" id="390894"/>
    <lineage>
        <taxon>Eukaryota</taxon>
        <taxon>Fungi</taxon>
        <taxon>Dikarya</taxon>
        <taxon>Ascomycota</taxon>
        <taxon>Pezizomycotina</taxon>
        <taxon>Dothideomycetes</taxon>
        <taxon>Pleosporomycetidae</taxon>
        <taxon>Mytilinidiales</taxon>
        <taxon>Mytilinidiaceae</taxon>
        <taxon>Lophium</taxon>
    </lineage>
</organism>
<dbReference type="Proteomes" id="UP000799750">
    <property type="component" value="Unassembled WGS sequence"/>
</dbReference>
<feature type="chain" id="PRO_5025377445" evidence="1">
    <location>
        <begin position="21"/>
        <end position="93"/>
    </location>
</feature>
<protein>
    <submittedName>
        <fullName evidence="2">Uncharacterized protein</fullName>
    </submittedName>
</protein>